<accession>A0A1J1HJN8</accession>
<dbReference type="Proteomes" id="UP000183832">
    <property type="component" value="Unassembled WGS sequence"/>
</dbReference>
<organism evidence="1 2">
    <name type="scientific">Clunio marinus</name>
    <dbReference type="NCBI Taxonomy" id="568069"/>
    <lineage>
        <taxon>Eukaryota</taxon>
        <taxon>Metazoa</taxon>
        <taxon>Ecdysozoa</taxon>
        <taxon>Arthropoda</taxon>
        <taxon>Hexapoda</taxon>
        <taxon>Insecta</taxon>
        <taxon>Pterygota</taxon>
        <taxon>Neoptera</taxon>
        <taxon>Endopterygota</taxon>
        <taxon>Diptera</taxon>
        <taxon>Nematocera</taxon>
        <taxon>Chironomoidea</taxon>
        <taxon>Chironomidae</taxon>
        <taxon>Clunio</taxon>
    </lineage>
</organism>
<reference evidence="1 2" key="1">
    <citation type="submission" date="2015-04" db="EMBL/GenBank/DDBJ databases">
        <authorList>
            <person name="Syromyatnikov M.Y."/>
            <person name="Popov V.N."/>
        </authorList>
    </citation>
    <scope>NUCLEOTIDE SEQUENCE [LARGE SCALE GENOMIC DNA]</scope>
</reference>
<dbReference type="EMBL" id="CVRI01000001">
    <property type="protein sequence ID" value="CRK86465.1"/>
    <property type="molecule type" value="Genomic_DNA"/>
</dbReference>
<evidence type="ECO:0000313" key="2">
    <source>
        <dbReference type="Proteomes" id="UP000183832"/>
    </source>
</evidence>
<evidence type="ECO:0000313" key="1">
    <source>
        <dbReference type="EMBL" id="CRK86465.1"/>
    </source>
</evidence>
<gene>
    <name evidence="1" type="ORF">CLUMA_CG000421</name>
</gene>
<dbReference type="AlphaFoldDB" id="A0A1J1HJN8"/>
<keyword evidence="2" id="KW-1185">Reference proteome</keyword>
<proteinExistence type="predicted"/>
<sequence length="61" mass="6791">MKSSLRFLSNLNLIIDNWCTLGMNNKSYGLIPKIIPSISEQGDGVWKAHALVLPSGQYKKT</sequence>
<name>A0A1J1HJN8_9DIPT</name>
<protein>
    <submittedName>
        <fullName evidence="1">CLUMA_CG000421, isoform A</fullName>
    </submittedName>
</protein>